<dbReference type="OrthoDB" id="9983318at2759"/>
<dbReference type="EMBL" id="MTYJ01000070">
    <property type="protein sequence ID" value="OQV16729.1"/>
    <property type="molecule type" value="Genomic_DNA"/>
</dbReference>
<dbReference type="Proteomes" id="UP000192578">
    <property type="component" value="Unassembled WGS sequence"/>
</dbReference>
<feature type="transmembrane region" description="Helical" evidence="9">
    <location>
        <begin position="208"/>
        <end position="232"/>
    </location>
</feature>
<evidence type="ECO:0000256" key="9">
    <source>
        <dbReference type="SAM" id="Phobius"/>
    </source>
</evidence>
<evidence type="ECO:0000256" key="7">
    <source>
        <dbReference type="ARBA" id="ARBA00023224"/>
    </source>
</evidence>
<dbReference type="SUPFAM" id="SSF81321">
    <property type="entry name" value="Family A G protein-coupled receptor-like"/>
    <property type="match status" value="1"/>
</dbReference>
<feature type="transmembrane region" description="Helical" evidence="9">
    <location>
        <begin position="61"/>
        <end position="78"/>
    </location>
</feature>
<keyword evidence="6" id="KW-0675">Receptor</keyword>
<feature type="transmembrane region" description="Helical" evidence="9">
    <location>
        <begin position="265"/>
        <end position="283"/>
    </location>
</feature>
<dbReference type="AlphaFoldDB" id="A0A1W0WNH1"/>
<organism evidence="11 12">
    <name type="scientific">Hypsibius exemplaris</name>
    <name type="common">Freshwater tardigrade</name>
    <dbReference type="NCBI Taxonomy" id="2072580"/>
    <lineage>
        <taxon>Eukaryota</taxon>
        <taxon>Metazoa</taxon>
        <taxon>Ecdysozoa</taxon>
        <taxon>Tardigrada</taxon>
        <taxon>Eutardigrada</taxon>
        <taxon>Parachela</taxon>
        <taxon>Hypsibioidea</taxon>
        <taxon>Hypsibiidae</taxon>
        <taxon>Hypsibius</taxon>
    </lineage>
</organism>
<evidence type="ECO:0000256" key="4">
    <source>
        <dbReference type="ARBA" id="ARBA00023040"/>
    </source>
</evidence>
<comment type="subcellular location">
    <subcellularLocation>
        <location evidence="1">Membrane</location>
        <topology evidence="1">Multi-pass membrane protein</topology>
    </subcellularLocation>
</comment>
<keyword evidence="5 9" id="KW-0472">Membrane</keyword>
<evidence type="ECO:0000313" key="11">
    <source>
        <dbReference type="EMBL" id="OQV16729.1"/>
    </source>
</evidence>
<reference evidence="12" key="1">
    <citation type="submission" date="2017-01" db="EMBL/GenBank/DDBJ databases">
        <title>Comparative genomics of anhydrobiosis in the tardigrade Hypsibius dujardini.</title>
        <authorList>
            <person name="Yoshida Y."/>
            <person name="Koutsovoulos G."/>
            <person name="Laetsch D."/>
            <person name="Stevens L."/>
            <person name="Kumar S."/>
            <person name="Horikawa D."/>
            <person name="Ishino K."/>
            <person name="Komine S."/>
            <person name="Tomita M."/>
            <person name="Blaxter M."/>
            <person name="Arakawa K."/>
        </authorList>
    </citation>
    <scope>NUCLEOTIDE SEQUENCE [LARGE SCALE GENOMIC DNA]</scope>
    <source>
        <strain evidence="12">Z151</strain>
    </source>
</reference>
<evidence type="ECO:0000256" key="2">
    <source>
        <dbReference type="ARBA" id="ARBA00022692"/>
    </source>
</evidence>
<dbReference type="PROSITE" id="PS50262">
    <property type="entry name" value="G_PROTEIN_RECEP_F1_2"/>
    <property type="match status" value="1"/>
</dbReference>
<dbReference type="PRINTS" id="PR00237">
    <property type="entry name" value="GPCRRHODOPSN"/>
</dbReference>
<accession>A0A1W0WNH1</accession>
<feature type="transmembrane region" description="Helical" evidence="9">
    <location>
        <begin position="150"/>
        <end position="170"/>
    </location>
</feature>
<dbReference type="PANTHER" id="PTHR24243:SF233">
    <property type="entry name" value="THYROTROPIN-RELEASING HORMONE RECEPTOR"/>
    <property type="match status" value="1"/>
</dbReference>
<keyword evidence="7" id="KW-0807">Transducer</keyword>
<dbReference type="GO" id="GO:0005886">
    <property type="term" value="C:plasma membrane"/>
    <property type="evidence" value="ECO:0007669"/>
    <property type="project" value="TreeGrafter"/>
</dbReference>
<feature type="region of interest" description="Disordered" evidence="8">
    <location>
        <begin position="390"/>
        <end position="428"/>
    </location>
</feature>
<name>A0A1W0WNH1_HYPEX</name>
<proteinExistence type="predicted"/>
<feature type="transmembrane region" description="Helical" evidence="9">
    <location>
        <begin position="29"/>
        <end position="49"/>
    </location>
</feature>
<feature type="compositionally biased region" description="Acidic residues" evidence="8">
    <location>
        <begin position="393"/>
        <end position="403"/>
    </location>
</feature>
<evidence type="ECO:0000256" key="5">
    <source>
        <dbReference type="ARBA" id="ARBA00023136"/>
    </source>
</evidence>
<gene>
    <name evidence="11" type="ORF">BV898_09087</name>
</gene>
<keyword evidence="4" id="KW-0297">G-protein coupled receptor</keyword>
<protein>
    <recommendedName>
        <fullName evidence="10">G-protein coupled receptors family 1 profile domain-containing protein</fullName>
    </recommendedName>
</protein>
<evidence type="ECO:0000313" key="12">
    <source>
        <dbReference type="Proteomes" id="UP000192578"/>
    </source>
</evidence>
<keyword evidence="2 9" id="KW-0812">Transmembrane</keyword>
<dbReference type="InterPro" id="IPR017452">
    <property type="entry name" value="GPCR_Rhodpsn_7TM"/>
</dbReference>
<dbReference type="PANTHER" id="PTHR24243">
    <property type="entry name" value="G-PROTEIN COUPLED RECEPTOR"/>
    <property type="match status" value="1"/>
</dbReference>
<evidence type="ECO:0000256" key="8">
    <source>
        <dbReference type="SAM" id="MobiDB-lite"/>
    </source>
</evidence>
<keyword evidence="3 9" id="KW-1133">Transmembrane helix</keyword>
<dbReference type="Gene3D" id="1.20.1070.10">
    <property type="entry name" value="Rhodopsin 7-helix transmembrane proteins"/>
    <property type="match status" value="1"/>
</dbReference>
<sequence length="428" mass="48311">MPDDFNRSATTTDATYSTEQIESAYNVKWICYPILLILGTVGNLLNMLILSGIKSRNSTNVYLAFVATADLVVLWFHLPQHIHDSEESYVSTLSTEARAKYEVPFRQFEGIQRWGQETAIQLSDWTLLIFSCERLLTSLRPFYFRERCSVNTAIVMECVLLFLCMLFNLYGPVQSYYCLGTPEYASNETVCIQNTEWLANWVPVEERATIVVVIFKFVAMIALNSALACTLYHSWHSTASLKNGAPFHGPEPYVKSNRILGASTLLYLAAQLPSLVMKIIMYSHDHYGGATLSDSTQQFATPFVQMTFLANYALNFYIYFSVSKRFREEVRSIRRRFARKSPRQSPKSSVGDLPLRVMVAGSSQLTLVSQSSVCETLDMVMSPTPTLAPIPEIEIESDVESEQDEKGPPPPRGRSGPRFSIGNIELQR</sequence>
<evidence type="ECO:0000256" key="1">
    <source>
        <dbReference type="ARBA" id="ARBA00004141"/>
    </source>
</evidence>
<evidence type="ECO:0000256" key="3">
    <source>
        <dbReference type="ARBA" id="ARBA00022989"/>
    </source>
</evidence>
<evidence type="ECO:0000256" key="6">
    <source>
        <dbReference type="ARBA" id="ARBA00023170"/>
    </source>
</evidence>
<dbReference type="GO" id="GO:0004930">
    <property type="term" value="F:G protein-coupled receptor activity"/>
    <property type="evidence" value="ECO:0007669"/>
    <property type="project" value="UniProtKB-KW"/>
</dbReference>
<feature type="transmembrane region" description="Helical" evidence="9">
    <location>
        <begin position="303"/>
        <end position="322"/>
    </location>
</feature>
<dbReference type="InterPro" id="IPR000276">
    <property type="entry name" value="GPCR_Rhodpsn"/>
</dbReference>
<feature type="domain" description="G-protein coupled receptors family 1 profile" evidence="10">
    <location>
        <begin position="42"/>
        <end position="319"/>
    </location>
</feature>
<keyword evidence="12" id="KW-1185">Reference proteome</keyword>
<evidence type="ECO:0000259" key="10">
    <source>
        <dbReference type="PROSITE" id="PS50262"/>
    </source>
</evidence>
<dbReference type="CDD" id="cd14978">
    <property type="entry name" value="7tmA_FMRFamide_R-like"/>
    <property type="match status" value="1"/>
</dbReference>
<comment type="caution">
    <text evidence="11">The sequence shown here is derived from an EMBL/GenBank/DDBJ whole genome shotgun (WGS) entry which is preliminary data.</text>
</comment>